<evidence type="ECO:0000256" key="2">
    <source>
        <dbReference type="ARBA" id="ARBA00008072"/>
    </source>
</evidence>
<reference evidence="7 8" key="1">
    <citation type="submission" date="2018-12" db="EMBL/GenBank/DDBJ databases">
        <title>Bacillus ochoae sp. nov., Paenibacillus whitsoniae sp. nov., Paenibacillus spiritus sp. nov. Isolated from the Mars Exploration Rover during spacecraft assembly.</title>
        <authorList>
            <person name="Seuylemezian A."/>
            <person name="Vaishampayan P."/>
        </authorList>
    </citation>
    <scope>NUCLEOTIDE SEQUENCE [LARGE SCALE GENOMIC DNA]</scope>
    <source>
        <strain evidence="7 8">MER 54</strain>
    </source>
</reference>
<comment type="similarity">
    <text evidence="2">Belongs to the zinc-containing alcohol dehydrogenase family.</text>
</comment>
<evidence type="ECO:0000313" key="8">
    <source>
        <dbReference type="Proteomes" id="UP000276128"/>
    </source>
</evidence>
<comment type="cofactor">
    <cofactor evidence="1">
        <name>Zn(2+)</name>
        <dbReference type="ChEBI" id="CHEBI:29105"/>
    </cofactor>
</comment>
<dbReference type="PANTHER" id="PTHR43350:SF19">
    <property type="entry name" value="D-GULOSIDE 3-DEHYDROGENASE"/>
    <property type="match status" value="1"/>
</dbReference>
<evidence type="ECO:0000256" key="1">
    <source>
        <dbReference type="ARBA" id="ARBA00001947"/>
    </source>
</evidence>
<dbReference type="PANTHER" id="PTHR43350">
    <property type="entry name" value="NAD-DEPENDENT ALCOHOL DEHYDROGENASE"/>
    <property type="match status" value="1"/>
</dbReference>
<keyword evidence="4" id="KW-0862">Zinc</keyword>
<dbReference type="InterPro" id="IPR036291">
    <property type="entry name" value="NAD(P)-bd_dom_sf"/>
</dbReference>
<dbReference type="EMBL" id="RXHU01000004">
    <property type="protein sequence ID" value="RTE11705.1"/>
    <property type="molecule type" value="Genomic_DNA"/>
</dbReference>
<evidence type="ECO:0000256" key="5">
    <source>
        <dbReference type="ARBA" id="ARBA00023002"/>
    </source>
</evidence>
<dbReference type="SUPFAM" id="SSF50129">
    <property type="entry name" value="GroES-like"/>
    <property type="match status" value="1"/>
</dbReference>
<evidence type="ECO:0000259" key="6">
    <source>
        <dbReference type="SMART" id="SM00829"/>
    </source>
</evidence>
<dbReference type="InterPro" id="IPR013149">
    <property type="entry name" value="ADH-like_C"/>
</dbReference>
<dbReference type="GO" id="GO:0016491">
    <property type="term" value="F:oxidoreductase activity"/>
    <property type="evidence" value="ECO:0007669"/>
    <property type="project" value="UniProtKB-KW"/>
</dbReference>
<organism evidence="7 8">
    <name type="scientific">Paenibacillus whitsoniae</name>
    <dbReference type="NCBI Taxonomy" id="2496558"/>
    <lineage>
        <taxon>Bacteria</taxon>
        <taxon>Bacillati</taxon>
        <taxon>Bacillota</taxon>
        <taxon>Bacilli</taxon>
        <taxon>Bacillales</taxon>
        <taxon>Paenibacillaceae</taxon>
        <taxon>Paenibacillus</taxon>
    </lineage>
</organism>
<dbReference type="Pfam" id="PF08240">
    <property type="entry name" value="ADH_N"/>
    <property type="match status" value="1"/>
</dbReference>
<proteinExistence type="inferred from homology"/>
<comment type="caution">
    <text evidence="7">The sequence shown here is derived from an EMBL/GenBank/DDBJ whole genome shotgun (WGS) entry which is preliminary data.</text>
</comment>
<feature type="domain" description="Enoyl reductase (ER)" evidence="6">
    <location>
        <begin position="6"/>
        <end position="224"/>
    </location>
</feature>
<dbReference type="AlphaFoldDB" id="A0A430JKX5"/>
<dbReference type="SUPFAM" id="SSF51735">
    <property type="entry name" value="NAD(P)-binding Rossmann-fold domains"/>
    <property type="match status" value="1"/>
</dbReference>
<evidence type="ECO:0000256" key="4">
    <source>
        <dbReference type="ARBA" id="ARBA00022833"/>
    </source>
</evidence>
<dbReference type="Gene3D" id="3.40.50.720">
    <property type="entry name" value="NAD(P)-binding Rossmann-like Domain"/>
    <property type="match status" value="1"/>
</dbReference>
<keyword evidence="8" id="KW-1185">Reference proteome</keyword>
<accession>A0A430JKX5</accession>
<keyword evidence="5" id="KW-0560">Oxidoreductase</keyword>
<protein>
    <submittedName>
        <fullName evidence="7">Zinc-binding alcohol dehydrogenase</fullName>
    </submittedName>
</protein>
<evidence type="ECO:0000313" key="7">
    <source>
        <dbReference type="EMBL" id="RTE11705.1"/>
    </source>
</evidence>
<dbReference type="SMART" id="SM00829">
    <property type="entry name" value="PKS_ER"/>
    <property type="match status" value="1"/>
</dbReference>
<dbReference type="Proteomes" id="UP000276128">
    <property type="component" value="Unassembled WGS sequence"/>
</dbReference>
<dbReference type="OrthoDB" id="9781031at2"/>
<dbReference type="RefSeq" id="WP_126139297.1">
    <property type="nucleotide sequence ID" value="NZ_RXHU01000004.1"/>
</dbReference>
<dbReference type="InterPro" id="IPR020843">
    <property type="entry name" value="ER"/>
</dbReference>
<sequence>MKAVKGINGSAQLLELPDPSMISQFVKVRTQFSVVSVGTELMMISNSGDANLGYSASGIVEEVGEGVTRVVPGQRVACYGVPAHREVLLVPKHLVVPVPDDVSQPEAAFVGIGAIAIHALRQANLSFGETVIIAGLGILGQVIARIAHAASYKVIGLELMEERCRILEQIGAKACRTPEELRRAIEADPDCKGADAVLLCASNRKFSMMDDAIGWLRDRGRVVIVGDTGTDFDRDLLFMKEASVHISRAGGPGRYEDTYEQQGVDYPIGYVRWTEGRNMSEFIRLVAEKRLDISSLITNECMIDDLPSMYKQCFDTPQASMGIVVRYQQPEPAQLTQHASFGTR</sequence>
<dbReference type="GO" id="GO:0046872">
    <property type="term" value="F:metal ion binding"/>
    <property type="evidence" value="ECO:0007669"/>
    <property type="project" value="UniProtKB-KW"/>
</dbReference>
<dbReference type="CDD" id="cd08255">
    <property type="entry name" value="2-desacetyl-2-hydroxyethyl_bacteriochlorophyllide_like"/>
    <property type="match status" value="1"/>
</dbReference>
<keyword evidence="3" id="KW-0479">Metal-binding</keyword>
<dbReference type="Pfam" id="PF00107">
    <property type="entry name" value="ADH_zinc_N"/>
    <property type="match status" value="1"/>
</dbReference>
<name>A0A430JKX5_9BACL</name>
<gene>
    <name evidence="7" type="ORF">EJQ19_00730</name>
</gene>
<dbReference type="InterPro" id="IPR011032">
    <property type="entry name" value="GroES-like_sf"/>
</dbReference>
<dbReference type="Gene3D" id="3.90.180.10">
    <property type="entry name" value="Medium-chain alcohol dehydrogenases, catalytic domain"/>
    <property type="match status" value="2"/>
</dbReference>
<dbReference type="InterPro" id="IPR013154">
    <property type="entry name" value="ADH-like_N"/>
</dbReference>
<evidence type="ECO:0000256" key="3">
    <source>
        <dbReference type="ARBA" id="ARBA00022723"/>
    </source>
</evidence>